<organism evidence="8 9">
    <name type="scientific">Cupriavidus cauae</name>
    <dbReference type="NCBI Taxonomy" id="2608999"/>
    <lineage>
        <taxon>Bacteria</taxon>
        <taxon>Pseudomonadati</taxon>
        <taxon>Pseudomonadota</taxon>
        <taxon>Betaproteobacteria</taxon>
        <taxon>Burkholderiales</taxon>
        <taxon>Burkholderiaceae</taxon>
        <taxon>Cupriavidus</taxon>
    </lineage>
</organism>
<comment type="caution">
    <text evidence="8">The sequence shown here is derived from an EMBL/GenBank/DDBJ whole genome shotgun (WGS) entry which is preliminary data.</text>
</comment>
<dbReference type="InterPro" id="IPR003713">
    <property type="entry name" value="FliS"/>
</dbReference>
<evidence type="ECO:0000313" key="8">
    <source>
        <dbReference type="EMBL" id="KAA6133091.1"/>
    </source>
</evidence>
<keyword evidence="8" id="KW-0969">Cilium</keyword>
<gene>
    <name evidence="8" type="primary">fliS</name>
    <name evidence="8" type="ORF">F1599_02075</name>
</gene>
<reference evidence="8 9" key="1">
    <citation type="submission" date="2019-09" db="EMBL/GenBank/DDBJ databases">
        <title>Isolation of a novel species in the genus Cupriavidus from patients with sepsis using whole genome sequencing.</title>
        <authorList>
            <person name="Kweon O.J."/>
            <person name="Lee M.-K."/>
        </authorList>
    </citation>
    <scope>NUCLEOTIDE SEQUENCE [LARGE SCALE GENOMIC DNA]</scope>
    <source>
        <strain evidence="8 9">MKL-01</strain>
    </source>
</reference>
<dbReference type="PIRSF" id="PIRSF039090">
    <property type="entry name" value="Flis"/>
    <property type="match status" value="1"/>
</dbReference>
<dbReference type="GO" id="GO:0044780">
    <property type="term" value="P:bacterial-type flagellum assembly"/>
    <property type="evidence" value="ECO:0007669"/>
    <property type="project" value="InterPro"/>
</dbReference>
<dbReference type="Pfam" id="PF02561">
    <property type="entry name" value="FliS"/>
    <property type="match status" value="1"/>
</dbReference>
<evidence type="ECO:0000256" key="6">
    <source>
        <dbReference type="PIRNR" id="PIRNR039090"/>
    </source>
</evidence>
<dbReference type="CDD" id="cd16098">
    <property type="entry name" value="FliS"/>
    <property type="match status" value="1"/>
</dbReference>
<proteinExistence type="inferred from homology"/>
<keyword evidence="4 6" id="KW-1005">Bacterial flagellum biogenesis</keyword>
<evidence type="ECO:0000256" key="4">
    <source>
        <dbReference type="ARBA" id="ARBA00022795"/>
    </source>
</evidence>
<keyword evidence="3 6" id="KW-0963">Cytoplasm</keyword>
<evidence type="ECO:0000256" key="5">
    <source>
        <dbReference type="ARBA" id="ARBA00023186"/>
    </source>
</evidence>
<evidence type="ECO:0000256" key="2">
    <source>
        <dbReference type="ARBA" id="ARBA00008787"/>
    </source>
</evidence>
<dbReference type="GO" id="GO:0071973">
    <property type="term" value="P:bacterial-type flagellum-dependent cell motility"/>
    <property type="evidence" value="ECO:0007669"/>
    <property type="project" value="TreeGrafter"/>
</dbReference>
<dbReference type="NCBIfam" id="TIGR00208">
    <property type="entry name" value="fliS"/>
    <property type="match status" value="1"/>
</dbReference>
<dbReference type="RefSeq" id="WP_150082078.1">
    <property type="nucleotide sequence ID" value="NZ_VWRN01000009.1"/>
</dbReference>
<dbReference type="Proteomes" id="UP000324324">
    <property type="component" value="Unassembled WGS sequence"/>
</dbReference>
<dbReference type="PANTHER" id="PTHR34773">
    <property type="entry name" value="FLAGELLAR SECRETION CHAPERONE FLIS"/>
    <property type="match status" value="1"/>
</dbReference>
<evidence type="ECO:0000256" key="1">
    <source>
        <dbReference type="ARBA" id="ARBA00004514"/>
    </source>
</evidence>
<dbReference type="Gene3D" id="1.20.120.340">
    <property type="entry name" value="Flagellar protein FliS"/>
    <property type="match status" value="1"/>
</dbReference>
<comment type="subcellular location">
    <subcellularLocation>
        <location evidence="1 6">Cytoplasm</location>
        <location evidence="1 6">Cytosol</location>
    </subcellularLocation>
</comment>
<dbReference type="EMBL" id="VWRN01000009">
    <property type="protein sequence ID" value="KAA6133091.1"/>
    <property type="molecule type" value="Genomic_DNA"/>
</dbReference>
<evidence type="ECO:0000256" key="7">
    <source>
        <dbReference type="SAM" id="MobiDB-lite"/>
    </source>
</evidence>
<keyword evidence="9" id="KW-1185">Reference proteome</keyword>
<keyword evidence="5" id="KW-0143">Chaperone</keyword>
<feature type="region of interest" description="Disordered" evidence="7">
    <location>
        <begin position="129"/>
        <end position="152"/>
    </location>
</feature>
<accession>A0A5M8BF95</accession>
<name>A0A5M8BF95_9BURK</name>
<keyword evidence="8" id="KW-0282">Flagellum</keyword>
<dbReference type="AlphaFoldDB" id="A0A5M8BF95"/>
<comment type="similarity">
    <text evidence="2 6">Belongs to the FliS family.</text>
</comment>
<evidence type="ECO:0000256" key="3">
    <source>
        <dbReference type="ARBA" id="ARBA00022490"/>
    </source>
</evidence>
<dbReference type="InterPro" id="IPR036584">
    <property type="entry name" value="FliS_sf"/>
</dbReference>
<keyword evidence="8" id="KW-0966">Cell projection</keyword>
<evidence type="ECO:0000313" key="9">
    <source>
        <dbReference type="Proteomes" id="UP000324324"/>
    </source>
</evidence>
<dbReference type="PANTHER" id="PTHR34773:SF1">
    <property type="entry name" value="FLAGELLAR SECRETION CHAPERONE FLIS"/>
    <property type="match status" value="1"/>
</dbReference>
<dbReference type="SUPFAM" id="SSF101116">
    <property type="entry name" value="Flagellar export chaperone FliS"/>
    <property type="match status" value="1"/>
</dbReference>
<dbReference type="GO" id="GO:0005829">
    <property type="term" value="C:cytosol"/>
    <property type="evidence" value="ECO:0007669"/>
    <property type="project" value="UniProtKB-SubCell"/>
</dbReference>
<protein>
    <recommendedName>
        <fullName evidence="6">Flagellar secretion chaperone FliS</fullName>
    </recommendedName>
</protein>
<sequence>MYARQAINAYARVGVQTGAMSASPHKLIAMLYDGARSAIARAKFHLDSGDVQARGQAISKAIDIVDNGLRAVLDHGTGGEIAANLEALYDYMTRRLLLANVRSDVTLLNEVDALLDNLATAWAQIGEPKAGDNAAPPAASGQPMAVAEAQEN</sequence>